<reference evidence="1 2" key="1">
    <citation type="journal article" date="2012" name="J. Bacteriol.">
        <title>Genome Sequence of the Alkane-Degrading Bacterium Alcanivorax hongdengensis Type Strain A-11-3.</title>
        <authorList>
            <person name="Lai Q."/>
            <person name="Shao Z."/>
        </authorList>
    </citation>
    <scope>NUCLEOTIDE SEQUENCE [LARGE SCALE GENOMIC DNA]</scope>
    <source>
        <strain evidence="1 2">A-11-3</strain>
    </source>
</reference>
<dbReference type="EMBL" id="AMRJ01000004">
    <property type="protein sequence ID" value="EKF75216.1"/>
    <property type="molecule type" value="Genomic_DNA"/>
</dbReference>
<dbReference type="AlphaFoldDB" id="L0WDU1"/>
<evidence type="ECO:0000313" key="1">
    <source>
        <dbReference type="EMBL" id="EKF75216.1"/>
    </source>
</evidence>
<sequence>MYEVYVPLAGQSDAWQTVDAVHVHGQVYRLIGEMPEDEQWLYSTGQMVECERQAPPQQPDSEETVLVARKAVVPASL</sequence>
<protein>
    <submittedName>
        <fullName evidence="1">Uncharacterized protein</fullName>
    </submittedName>
</protein>
<dbReference type="STRING" id="1177179.A11A3_04530"/>
<organism evidence="1 2">
    <name type="scientific">Alcanivorax hongdengensis A-11-3</name>
    <dbReference type="NCBI Taxonomy" id="1177179"/>
    <lineage>
        <taxon>Bacteria</taxon>
        <taxon>Pseudomonadati</taxon>
        <taxon>Pseudomonadota</taxon>
        <taxon>Gammaproteobacteria</taxon>
        <taxon>Oceanospirillales</taxon>
        <taxon>Alcanivoracaceae</taxon>
        <taxon>Alcanivorax</taxon>
    </lineage>
</organism>
<dbReference type="RefSeq" id="WP_008928091.1">
    <property type="nucleotide sequence ID" value="NZ_AMRJ01000004.1"/>
</dbReference>
<dbReference type="PATRIC" id="fig|1177179.3.peg.904"/>
<gene>
    <name evidence="1" type="ORF">A11A3_04530</name>
</gene>
<proteinExistence type="predicted"/>
<dbReference type="OrthoDB" id="6080838at2"/>
<comment type="caution">
    <text evidence="1">The sequence shown here is derived from an EMBL/GenBank/DDBJ whole genome shotgun (WGS) entry which is preliminary data.</text>
</comment>
<name>L0WDU1_9GAMM</name>
<accession>L0WDU1</accession>
<dbReference type="Proteomes" id="UP000010164">
    <property type="component" value="Unassembled WGS sequence"/>
</dbReference>
<keyword evidence="2" id="KW-1185">Reference proteome</keyword>
<evidence type="ECO:0000313" key="2">
    <source>
        <dbReference type="Proteomes" id="UP000010164"/>
    </source>
</evidence>